<dbReference type="Pfam" id="PF06527">
    <property type="entry name" value="TniQ"/>
    <property type="match status" value="1"/>
</dbReference>
<dbReference type="KEGG" id="bcai:K788_0000415"/>
<organism evidence="2 3">
    <name type="scientific">Paraburkholderia caribensis MBA4</name>
    <dbReference type="NCBI Taxonomy" id="1323664"/>
    <lineage>
        <taxon>Bacteria</taxon>
        <taxon>Pseudomonadati</taxon>
        <taxon>Pseudomonadota</taxon>
        <taxon>Betaproteobacteria</taxon>
        <taxon>Burkholderiales</taxon>
        <taxon>Burkholderiaceae</taxon>
        <taxon>Paraburkholderia</taxon>
    </lineage>
</organism>
<reference evidence="2 3" key="1">
    <citation type="journal article" date="2014" name="Genome Announc.">
        <title>Draft Genome Sequence of the Haloacid-Degrading Burkholderia caribensis Strain MBA4.</title>
        <authorList>
            <person name="Pan Y."/>
            <person name="Kong K.F."/>
            <person name="Tsang J.S."/>
        </authorList>
    </citation>
    <scope>NUCLEOTIDE SEQUENCE [LARGE SCALE GENOMIC DNA]</scope>
    <source>
        <strain evidence="2 3">MBA4</strain>
    </source>
</reference>
<evidence type="ECO:0000259" key="1">
    <source>
        <dbReference type="Pfam" id="PF06527"/>
    </source>
</evidence>
<dbReference type="Proteomes" id="UP000019146">
    <property type="component" value="Chromosome 2"/>
</dbReference>
<proteinExistence type="predicted"/>
<evidence type="ECO:0000313" key="3">
    <source>
        <dbReference type="Proteomes" id="UP000019146"/>
    </source>
</evidence>
<gene>
    <name evidence="2" type="ORF">K788_0000415</name>
</gene>
<protein>
    <submittedName>
        <fullName evidence="2">Tn7-like transposition protein D</fullName>
    </submittedName>
</protein>
<feature type="domain" description="TniQ" evidence="1">
    <location>
        <begin position="6"/>
        <end position="155"/>
    </location>
</feature>
<dbReference type="GeneID" id="98906474"/>
<name>A0A0P0RIH8_9BURK</name>
<dbReference type="AlphaFoldDB" id="A0A0P0RIH8"/>
<evidence type="ECO:0000313" key="2">
    <source>
        <dbReference type="EMBL" id="ALL68546.1"/>
    </source>
</evidence>
<accession>A0A0P0RIH8</accession>
<dbReference type="InterPro" id="IPR009492">
    <property type="entry name" value="TniQ"/>
</dbReference>
<dbReference type="RefSeq" id="WP_035998015.1">
    <property type="nucleotide sequence ID" value="NZ_CP012747.1"/>
</dbReference>
<sequence length="340" mass="37809">MPVYPPQLLEGEALFSAIARYGDEMQVANWPVFLKGLFGYSPRLHPALVQNLEQLAEQTKVCWEKTGDELAESTTLFPYISAFQDSETAETIKRAVLCGTGDLSLANAYLRSWPKVLRACPRCVAGDRIGGGVAFWRRVHQLPSVLVCEFHGVALSEYAYRHVWNMRWPTLEAMARTSAPPALLGLGFSPLWLEAARISRECLARDGMVTSVRAEVGASWIRSQFALKSVAGRAELRWSFEKAFGTEGLSCLGLRLAGNRDWLSGRMEGRYSAMASVVDVLIAAFCQSQRPRDYRLVWPRCVNPFADHGPDYAAGWIRLRAGRGHAACICGIQFSFPMAR</sequence>
<dbReference type="EMBL" id="CP012747">
    <property type="protein sequence ID" value="ALL68546.1"/>
    <property type="molecule type" value="Genomic_DNA"/>
</dbReference>